<gene>
    <name evidence="1" type="ORF">CINF_1696</name>
</gene>
<organism evidence="1 2">
    <name type="scientific">Candidatus Campylobacter infans</name>
    <dbReference type="NCBI Taxonomy" id="2561898"/>
    <lineage>
        <taxon>Bacteria</taxon>
        <taxon>Pseudomonadati</taxon>
        <taxon>Campylobacterota</taxon>
        <taxon>Epsilonproteobacteria</taxon>
        <taxon>Campylobacterales</taxon>
        <taxon>Campylobacteraceae</taxon>
        <taxon>Campylobacter</taxon>
    </lineage>
</organism>
<dbReference type="KEGG" id="cinf:CINF_1696"/>
<dbReference type="EMBL" id="CP049075">
    <property type="protein sequence ID" value="QLI06166.1"/>
    <property type="molecule type" value="Genomic_DNA"/>
</dbReference>
<evidence type="ECO:0000313" key="1">
    <source>
        <dbReference type="EMBL" id="QLI06166.1"/>
    </source>
</evidence>
<dbReference type="Proteomes" id="UP000509414">
    <property type="component" value="Chromosome"/>
</dbReference>
<keyword evidence="2" id="KW-1185">Reference proteome</keyword>
<protein>
    <submittedName>
        <fullName evidence="1">Uncharacterized protein</fullName>
    </submittedName>
</protein>
<dbReference type="AlphaFoldDB" id="A0A7H9CJ68"/>
<accession>A0A7H9CJ68</accession>
<proteinExistence type="predicted"/>
<reference evidence="1 2" key="1">
    <citation type="submission" date="2020-02" db="EMBL/GenBank/DDBJ databases">
        <title>Complete genome sequence of the novel Campylobacter species Candidatus Campylobacter infans.</title>
        <authorList>
            <person name="Duim B."/>
            <person name="Zomer A."/>
            <person name="van der Graaf L."/>
            <person name="Wagenaar J."/>
        </authorList>
    </citation>
    <scope>NUCLEOTIDE SEQUENCE [LARGE SCALE GENOMIC DNA]</scope>
    <source>
        <strain evidence="1 2">19S00001</strain>
    </source>
</reference>
<evidence type="ECO:0000313" key="2">
    <source>
        <dbReference type="Proteomes" id="UP000509414"/>
    </source>
</evidence>
<dbReference type="RefSeq" id="WP_179975239.1">
    <property type="nucleotide sequence ID" value="NZ_CP049075.1"/>
</dbReference>
<name>A0A7H9CJ68_9BACT</name>
<sequence length="88" mass="10192">MKKILILTGFFAYSLAQDNFCQNLQDCMQKQHEYCQMNAKESNISDKCKQARLAVVELRCEQGEHWACQRAQSLKARYNKQKATNSAN</sequence>